<feature type="transmembrane region" description="Helical" evidence="1">
    <location>
        <begin position="59"/>
        <end position="87"/>
    </location>
</feature>
<evidence type="ECO:0000313" key="2">
    <source>
        <dbReference type="EMBL" id="GAA2858314.1"/>
    </source>
</evidence>
<proteinExistence type="predicted"/>
<dbReference type="EMBL" id="BAAAVI010000009">
    <property type="protein sequence ID" value="GAA2858314.1"/>
    <property type="molecule type" value="Genomic_DNA"/>
</dbReference>
<keyword evidence="1" id="KW-1133">Transmembrane helix</keyword>
<comment type="caution">
    <text evidence="2">The sequence shown here is derived from an EMBL/GenBank/DDBJ whole genome shotgun (WGS) entry which is preliminary data.</text>
</comment>
<evidence type="ECO:0000313" key="3">
    <source>
        <dbReference type="Proteomes" id="UP001500831"/>
    </source>
</evidence>
<reference evidence="2 3" key="1">
    <citation type="journal article" date="2019" name="Int. J. Syst. Evol. Microbiol.">
        <title>The Global Catalogue of Microorganisms (GCM) 10K type strain sequencing project: providing services to taxonomists for standard genome sequencing and annotation.</title>
        <authorList>
            <consortium name="The Broad Institute Genomics Platform"/>
            <consortium name="The Broad Institute Genome Sequencing Center for Infectious Disease"/>
            <person name="Wu L."/>
            <person name="Ma J."/>
        </authorList>
    </citation>
    <scope>NUCLEOTIDE SEQUENCE [LARGE SCALE GENOMIC DNA]</scope>
    <source>
        <strain evidence="2 3">JCM 6242</strain>
    </source>
</reference>
<keyword evidence="3" id="KW-1185">Reference proteome</keyword>
<keyword evidence="1" id="KW-0812">Transmembrane</keyword>
<accession>A0ABN3VV45</accession>
<gene>
    <name evidence="2" type="ORF">GCM10010517_16740</name>
</gene>
<protein>
    <submittedName>
        <fullName evidence="2">Uncharacterized protein</fullName>
    </submittedName>
</protein>
<sequence>MTRYLCVAMLLDGKLSSSAVFRVLEEKYRAVATSPGVDLAAVLKYALAARRWQRVRDGVLALLILGVFVIPYGILGLLILAFTVVAVEMYLTYKLVIFPLLSRDAFDPAAAPRPGSSRVEERIADIASRARGNVSVFANYLPFTGHGEVINKWSFALNVAKPEEGKQVIPFQVSELYDHVAAEVGKLGLPGVSVENKLFVNGLDLRHGPDPQVRQAVLPDPMAAPVPQVDESFIKALRDDPESHARPYLVISVMGWDGELVLSVFLRFALLPRRDLLFVEAGYSLLPPLRERYRKVDDLVNCSPLRQIGRIAQQAVLRTPVALLLSIPNTLNELGGPLRRRRKNKEDAKAISDRTFNYGSTWSPRESAADNRYHRYFQQLDKEMYVKTAEYRIMDAVAEFMTSHNIDVSDLVQRQTTILNNGIYVSGQAQVNAQSMAAGVGAMARAGNMMKQEIG</sequence>
<organism evidence="2 3">
    <name type="scientific">Streptosporangium fragile</name>
    <dbReference type="NCBI Taxonomy" id="46186"/>
    <lineage>
        <taxon>Bacteria</taxon>
        <taxon>Bacillati</taxon>
        <taxon>Actinomycetota</taxon>
        <taxon>Actinomycetes</taxon>
        <taxon>Streptosporangiales</taxon>
        <taxon>Streptosporangiaceae</taxon>
        <taxon>Streptosporangium</taxon>
    </lineage>
</organism>
<name>A0ABN3VV45_9ACTN</name>
<dbReference type="Proteomes" id="UP001500831">
    <property type="component" value="Unassembled WGS sequence"/>
</dbReference>
<evidence type="ECO:0000256" key="1">
    <source>
        <dbReference type="SAM" id="Phobius"/>
    </source>
</evidence>
<keyword evidence="1" id="KW-0472">Membrane</keyword>